<keyword evidence="11 20" id="KW-1133">Transmembrane helix</keyword>
<dbReference type="SUPFAM" id="SSF55785">
    <property type="entry name" value="PYP-like sensor domain (PAS domain)"/>
    <property type="match status" value="1"/>
</dbReference>
<feature type="domain" description="HAMP" evidence="25">
    <location>
        <begin position="239"/>
        <end position="291"/>
    </location>
</feature>
<dbReference type="FunFam" id="3.30.565.10:FF:000010">
    <property type="entry name" value="Sensor histidine kinase RcsC"/>
    <property type="match status" value="1"/>
</dbReference>
<keyword evidence="9" id="KW-0418">Kinase</keyword>
<dbReference type="GO" id="GO:0005524">
    <property type="term" value="F:ATP binding"/>
    <property type="evidence" value="ECO:0007669"/>
    <property type="project" value="UniProtKB-KW"/>
</dbReference>
<dbReference type="InterPro" id="IPR003660">
    <property type="entry name" value="HAMP_dom"/>
</dbReference>
<comment type="subcellular location">
    <subcellularLocation>
        <location evidence="2">Cell membrane</location>
        <topology evidence="2">Multi-pass membrane protein</topology>
    </subcellularLocation>
</comment>
<evidence type="ECO:0000256" key="3">
    <source>
        <dbReference type="ARBA" id="ARBA00012438"/>
    </source>
</evidence>
<dbReference type="SMART" id="SM00387">
    <property type="entry name" value="HATPase_c"/>
    <property type="match status" value="1"/>
</dbReference>
<dbReference type="GO" id="GO:0006355">
    <property type="term" value="P:regulation of DNA-templated transcription"/>
    <property type="evidence" value="ECO:0007669"/>
    <property type="project" value="InterPro"/>
</dbReference>
<dbReference type="PROSITE" id="PS50110">
    <property type="entry name" value="RESPONSE_REGULATORY"/>
    <property type="match status" value="2"/>
</dbReference>
<dbReference type="PROSITE" id="PS50112">
    <property type="entry name" value="PAS"/>
    <property type="match status" value="1"/>
</dbReference>
<dbReference type="PRINTS" id="PR00344">
    <property type="entry name" value="BCTRLSENSOR"/>
</dbReference>
<evidence type="ECO:0000259" key="21">
    <source>
        <dbReference type="PROSITE" id="PS50109"/>
    </source>
</evidence>
<sequence length="1229" mass="138714">MSHQKYNSPNRSRQKQSPNKVPERYLNEKIKIAVYPQAIHGLYWYLIDKECPRLICIYFLPRADPMPLPRFSRRSLSRDLISGLSLSLCLLFAILGGIYYTYLTYQANTELKEQAHSISQEITHVLSGPAWQLDHDLTERIAMAYLHTEHMAGLRVVFSPDTIIFEQLPDSANTHIFRETRTMEHIREDGSPLPIGSVEIWFSQESIRDMQKTLIRMVCIMVLMSTALVVLVIRLLMASLLESPMGKLLENIQSIAAGNYDSAIEPVPQEDINAIISEINVMATRIAAHTNQLKNEIGERRQAEKALLISEKKYRGIFENALEGIFQITLSGRIISINPSMARIFGYQDIQEMMGLVDNFETELFTDPDVPVTIRQILEREKIVQNFETRLKRKDGRLIWGSIQARLERNPETGLPFVEGMLEDISERKEAEAALKSANRLLETRVTERTAALQEANDKLKAAKEKAEKTAEALNLFTRELEAKNRELAEAKDIADAATQAKSQFLANMSHEIRTPMNAIMGMTYLALKTELSPKQRDYLEKIHTATNSLLRIINDILDFSKIEAGRMEMEVVDFRLDDILSRLANQTALRAHEKNLELIFVTDPGTPAQCVGDPLRLGQVLLNLVSNAVKFTETGQITLTIAPGHQKKDAIQLLFSVEDTGIGMTPEQQGELFRPFNQVDASMTRRYEGSGLGLSISQRLVEMMGGHISVKSQPGKGSTFSFAVWLKPSTGIPGDQDKNPSLLKNLNVLLVEDNSASRQVLTEYTEALSMHAKAFETAEQALAHITTGTTRYDLIFLDWKLPGMDGIDLARRIIEDHATDRPKILLVTAFGKDLKENDRAILDGVLFKPFTISDLMDSTLEALCIPNEKQLKNKQLKEETNDSPTLHGVHILLAEDNELNRQLARELLTGAGARVTTAVNGREAMHKAMEYNFDLVLMDVQMPEMDGYEATRQIRSTVGKDRLPIIAMTANAMVGDRETAMMAGMNDHVPKPVNPPQLFETIIRWLPESLRTQPMTEEKTLHMQSILPDIPGINTASGLTRAGENMDLYMELLLKFKEDYARTSEIIKAHLDSGNYEAAQMETHTIKGVSGNLSMDAIFQSAGRLDQLLRHPSEKDEIYRVWEDFRDIMEETLQGLQALSAAEDTDRYLPDGKENELLSLLHRLQPEVANLKPKRCAPIMAELENKKWPESLEPELHHILKNIRSYQLKDALIKIQTLIQELEGSHDA</sequence>
<evidence type="ECO:0000256" key="13">
    <source>
        <dbReference type="ARBA" id="ARBA00023136"/>
    </source>
</evidence>
<dbReference type="GO" id="GO:0005886">
    <property type="term" value="C:plasma membrane"/>
    <property type="evidence" value="ECO:0007669"/>
    <property type="project" value="UniProtKB-SubCell"/>
</dbReference>
<comment type="subunit">
    <text evidence="14">At low DSF concentrations, interacts with RpfF.</text>
</comment>
<feature type="modified residue" description="4-aspartylphosphate" evidence="17">
    <location>
        <position position="799"/>
    </location>
</feature>
<dbReference type="Pfam" id="PF00989">
    <property type="entry name" value="PAS"/>
    <property type="match status" value="1"/>
</dbReference>
<evidence type="ECO:0000256" key="15">
    <source>
        <dbReference type="ARBA" id="ARBA00068150"/>
    </source>
</evidence>
<dbReference type="Gene3D" id="3.30.450.20">
    <property type="entry name" value="PAS domain"/>
    <property type="match status" value="1"/>
</dbReference>
<keyword evidence="8" id="KW-0547">Nucleotide-binding</keyword>
<dbReference type="InterPro" id="IPR003661">
    <property type="entry name" value="HisK_dim/P_dom"/>
</dbReference>
<keyword evidence="6" id="KW-0808">Transferase</keyword>
<keyword evidence="5 17" id="KW-0597">Phosphoprotein</keyword>
<dbReference type="InterPro" id="IPR000700">
    <property type="entry name" value="PAS-assoc_C"/>
</dbReference>
<evidence type="ECO:0000259" key="23">
    <source>
        <dbReference type="PROSITE" id="PS50112"/>
    </source>
</evidence>
<dbReference type="PROSITE" id="PS50109">
    <property type="entry name" value="HIS_KIN"/>
    <property type="match status" value="1"/>
</dbReference>
<dbReference type="SUPFAM" id="SSF55874">
    <property type="entry name" value="ATPase domain of HSP90 chaperone/DNA topoisomerase II/histidine kinase"/>
    <property type="match status" value="1"/>
</dbReference>
<feature type="domain" description="Response regulatory" evidence="22">
    <location>
        <begin position="748"/>
        <end position="864"/>
    </location>
</feature>
<dbReference type="AlphaFoldDB" id="A0A5S5MD39"/>
<dbReference type="InterPro" id="IPR036890">
    <property type="entry name" value="HATPase_C_sf"/>
</dbReference>
<dbReference type="InterPro" id="IPR000014">
    <property type="entry name" value="PAS"/>
</dbReference>
<dbReference type="CDD" id="cd00082">
    <property type="entry name" value="HisKA"/>
    <property type="match status" value="1"/>
</dbReference>
<evidence type="ECO:0000256" key="5">
    <source>
        <dbReference type="ARBA" id="ARBA00022553"/>
    </source>
</evidence>
<dbReference type="InterPro" id="IPR008207">
    <property type="entry name" value="Sig_transdc_His_kin_Hpt_dom"/>
</dbReference>
<evidence type="ECO:0000256" key="1">
    <source>
        <dbReference type="ARBA" id="ARBA00000085"/>
    </source>
</evidence>
<evidence type="ECO:0000256" key="14">
    <source>
        <dbReference type="ARBA" id="ARBA00064003"/>
    </source>
</evidence>
<reference evidence="27 28" key="1">
    <citation type="submission" date="2019-06" db="EMBL/GenBank/DDBJ databases">
        <title>Desulfobotulus mexicanus sp. nov., a novel sulfate-reducing bacterium isolated from the sediment of an alkaline crater lake in Mexico.</title>
        <authorList>
            <person name="Hirschler-Rea A."/>
        </authorList>
    </citation>
    <scope>NUCLEOTIDE SEQUENCE [LARGE SCALE GENOMIC DNA]</scope>
    <source>
        <strain evidence="27 28">PAR22N</strain>
    </source>
</reference>
<feature type="transmembrane region" description="Helical" evidence="20">
    <location>
        <begin position="80"/>
        <end position="102"/>
    </location>
</feature>
<evidence type="ECO:0000256" key="17">
    <source>
        <dbReference type="PROSITE-ProRule" id="PRU00169"/>
    </source>
</evidence>
<evidence type="ECO:0000256" key="20">
    <source>
        <dbReference type="SAM" id="Phobius"/>
    </source>
</evidence>
<dbReference type="OrthoDB" id="5468627at2"/>
<evidence type="ECO:0000256" key="12">
    <source>
        <dbReference type="ARBA" id="ARBA00023012"/>
    </source>
</evidence>
<keyword evidence="7 20" id="KW-0812">Transmembrane</keyword>
<dbReference type="Pfam" id="PF00072">
    <property type="entry name" value="Response_reg"/>
    <property type="match status" value="2"/>
</dbReference>
<evidence type="ECO:0000256" key="11">
    <source>
        <dbReference type="ARBA" id="ARBA00022989"/>
    </source>
</evidence>
<dbReference type="InterPro" id="IPR001789">
    <property type="entry name" value="Sig_transdc_resp-reg_receiver"/>
</dbReference>
<evidence type="ECO:0000259" key="24">
    <source>
        <dbReference type="PROSITE" id="PS50113"/>
    </source>
</evidence>
<evidence type="ECO:0000256" key="9">
    <source>
        <dbReference type="ARBA" id="ARBA00022777"/>
    </source>
</evidence>
<dbReference type="EC" id="2.7.13.3" evidence="3"/>
<dbReference type="InterPro" id="IPR001610">
    <property type="entry name" value="PAC"/>
</dbReference>
<evidence type="ECO:0000313" key="28">
    <source>
        <dbReference type="Proteomes" id="UP000321899"/>
    </source>
</evidence>
<dbReference type="Proteomes" id="UP000321899">
    <property type="component" value="Unassembled WGS sequence"/>
</dbReference>
<feature type="domain" description="HPt" evidence="26">
    <location>
        <begin position="1046"/>
        <end position="1144"/>
    </location>
</feature>
<dbReference type="CDD" id="cd00130">
    <property type="entry name" value="PAS"/>
    <property type="match status" value="1"/>
</dbReference>
<dbReference type="FunFam" id="1.10.287.130:FF:000002">
    <property type="entry name" value="Two-component osmosensing histidine kinase"/>
    <property type="match status" value="1"/>
</dbReference>
<dbReference type="Gene3D" id="3.40.50.2300">
    <property type="match status" value="2"/>
</dbReference>
<evidence type="ECO:0000313" key="27">
    <source>
        <dbReference type="EMBL" id="TYT73646.1"/>
    </source>
</evidence>
<feature type="coiled-coil region" evidence="18">
    <location>
        <begin position="446"/>
        <end position="501"/>
    </location>
</feature>
<evidence type="ECO:0000256" key="16">
    <source>
        <dbReference type="PROSITE-ProRule" id="PRU00110"/>
    </source>
</evidence>
<dbReference type="SMART" id="SM00086">
    <property type="entry name" value="PAC"/>
    <property type="match status" value="1"/>
</dbReference>
<keyword evidence="10" id="KW-0067">ATP-binding</keyword>
<organism evidence="27 28">
    <name type="scientific">Desulfobotulus mexicanus</name>
    <dbReference type="NCBI Taxonomy" id="2586642"/>
    <lineage>
        <taxon>Bacteria</taxon>
        <taxon>Pseudomonadati</taxon>
        <taxon>Thermodesulfobacteriota</taxon>
        <taxon>Desulfobacteria</taxon>
        <taxon>Desulfobacterales</taxon>
        <taxon>Desulfobacteraceae</taxon>
        <taxon>Desulfobotulus</taxon>
    </lineage>
</organism>
<dbReference type="Gene3D" id="1.20.120.160">
    <property type="entry name" value="HPT domain"/>
    <property type="match status" value="1"/>
</dbReference>
<dbReference type="InterPro" id="IPR004358">
    <property type="entry name" value="Sig_transdc_His_kin-like_C"/>
</dbReference>
<feature type="compositionally biased region" description="Polar residues" evidence="19">
    <location>
        <begin position="1"/>
        <end position="19"/>
    </location>
</feature>
<dbReference type="SMART" id="SM00091">
    <property type="entry name" value="PAS"/>
    <property type="match status" value="1"/>
</dbReference>
<dbReference type="InterPro" id="IPR011006">
    <property type="entry name" value="CheY-like_superfamily"/>
</dbReference>
<comment type="catalytic activity">
    <reaction evidence="1">
        <text>ATP + protein L-histidine = ADP + protein N-phospho-L-histidine.</text>
        <dbReference type="EC" id="2.7.13.3"/>
    </reaction>
</comment>
<dbReference type="SMART" id="SM00448">
    <property type="entry name" value="REC"/>
    <property type="match status" value="2"/>
</dbReference>
<dbReference type="Gene3D" id="3.30.565.10">
    <property type="entry name" value="Histidine kinase-like ATPase, C-terminal domain"/>
    <property type="match status" value="1"/>
</dbReference>
<evidence type="ECO:0000256" key="7">
    <source>
        <dbReference type="ARBA" id="ARBA00022692"/>
    </source>
</evidence>
<keyword evidence="4" id="KW-1003">Cell membrane</keyword>
<dbReference type="CDD" id="cd17546">
    <property type="entry name" value="REC_hyHK_CKI1_RcsC-like"/>
    <property type="match status" value="2"/>
</dbReference>
<dbReference type="Gene3D" id="6.10.340.10">
    <property type="match status" value="1"/>
</dbReference>
<feature type="domain" description="PAC" evidence="24">
    <location>
        <begin position="385"/>
        <end position="437"/>
    </location>
</feature>
<feature type="modified residue" description="Phosphohistidine" evidence="16">
    <location>
        <position position="1085"/>
    </location>
</feature>
<evidence type="ECO:0000256" key="4">
    <source>
        <dbReference type="ARBA" id="ARBA00022475"/>
    </source>
</evidence>
<proteinExistence type="predicted"/>
<gene>
    <name evidence="27" type="ORF">FIM25_13915</name>
</gene>
<dbReference type="InterPro" id="IPR013767">
    <property type="entry name" value="PAS_fold"/>
</dbReference>
<dbReference type="Pfam" id="PF01627">
    <property type="entry name" value="Hpt"/>
    <property type="match status" value="1"/>
</dbReference>
<dbReference type="InterPro" id="IPR003594">
    <property type="entry name" value="HATPase_dom"/>
</dbReference>
<dbReference type="EMBL" id="VDMB01000023">
    <property type="protein sequence ID" value="TYT73646.1"/>
    <property type="molecule type" value="Genomic_DNA"/>
</dbReference>
<dbReference type="InterPro" id="IPR035965">
    <property type="entry name" value="PAS-like_dom_sf"/>
</dbReference>
<feature type="domain" description="PAS" evidence="23">
    <location>
        <begin position="310"/>
        <end position="348"/>
    </location>
</feature>
<feature type="domain" description="Response regulatory" evidence="22">
    <location>
        <begin position="891"/>
        <end position="1007"/>
    </location>
</feature>
<keyword evidence="13 20" id="KW-0472">Membrane</keyword>
<evidence type="ECO:0000256" key="6">
    <source>
        <dbReference type="ARBA" id="ARBA00022679"/>
    </source>
</evidence>
<dbReference type="PANTHER" id="PTHR45339">
    <property type="entry name" value="HYBRID SIGNAL TRANSDUCTION HISTIDINE KINASE J"/>
    <property type="match status" value="1"/>
</dbReference>
<evidence type="ECO:0000259" key="25">
    <source>
        <dbReference type="PROSITE" id="PS50885"/>
    </source>
</evidence>
<dbReference type="NCBIfam" id="TIGR00229">
    <property type="entry name" value="sensory_box"/>
    <property type="match status" value="1"/>
</dbReference>
<feature type="region of interest" description="Disordered" evidence="19">
    <location>
        <begin position="1"/>
        <end position="21"/>
    </location>
</feature>
<dbReference type="InterPro" id="IPR005467">
    <property type="entry name" value="His_kinase_dom"/>
</dbReference>
<accession>A0A5S5MD39</accession>
<dbReference type="CDD" id="cd16922">
    <property type="entry name" value="HATPase_EvgS-ArcB-TorS-like"/>
    <property type="match status" value="1"/>
</dbReference>
<keyword evidence="12" id="KW-0902">Two-component regulatory system</keyword>
<dbReference type="SUPFAM" id="SSF47384">
    <property type="entry name" value="Homodimeric domain of signal transducing histidine kinase"/>
    <property type="match status" value="1"/>
</dbReference>
<dbReference type="InterPro" id="IPR036641">
    <property type="entry name" value="HPT_dom_sf"/>
</dbReference>
<dbReference type="PANTHER" id="PTHR45339:SF1">
    <property type="entry name" value="HYBRID SIGNAL TRANSDUCTION HISTIDINE KINASE J"/>
    <property type="match status" value="1"/>
</dbReference>
<dbReference type="Pfam" id="PF02518">
    <property type="entry name" value="HATPase_c"/>
    <property type="match status" value="1"/>
</dbReference>
<feature type="modified residue" description="4-aspartylphosphate" evidence="17">
    <location>
        <position position="940"/>
    </location>
</feature>
<comment type="caution">
    <text evidence="27">The sequence shown here is derived from an EMBL/GenBank/DDBJ whole genome shotgun (WGS) entry which is preliminary data.</text>
</comment>
<evidence type="ECO:0000256" key="10">
    <source>
        <dbReference type="ARBA" id="ARBA00022840"/>
    </source>
</evidence>
<dbReference type="PROSITE" id="PS50885">
    <property type="entry name" value="HAMP"/>
    <property type="match status" value="1"/>
</dbReference>
<feature type="transmembrane region" description="Helical" evidence="20">
    <location>
        <begin position="214"/>
        <end position="237"/>
    </location>
</feature>
<evidence type="ECO:0000259" key="26">
    <source>
        <dbReference type="PROSITE" id="PS50894"/>
    </source>
</evidence>
<protein>
    <recommendedName>
        <fullName evidence="15">Sensory/regulatory protein RpfC</fullName>
        <ecNumber evidence="3">2.7.13.3</ecNumber>
    </recommendedName>
</protein>
<evidence type="ECO:0000256" key="2">
    <source>
        <dbReference type="ARBA" id="ARBA00004651"/>
    </source>
</evidence>
<name>A0A5S5MD39_9BACT</name>
<dbReference type="Gene3D" id="1.10.287.130">
    <property type="match status" value="1"/>
</dbReference>
<evidence type="ECO:0000256" key="19">
    <source>
        <dbReference type="SAM" id="MobiDB-lite"/>
    </source>
</evidence>
<dbReference type="SMART" id="SM00388">
    <property type="entry name" value="HisKA"/>
    <property type="match status" value="1"/>
</dbReference>
<evidence type="ECO:0000259" key="22">
    <source>
        <dbReference type="PROSITE" id="PS50110"/>
    </source>
</evidence>
<evidence type="ECO:0000256" key="8">
    <source>
        <dbReference type="ARBA" id="ARBA00022741"/>
    </source>
</evidence>
<keyword evidence="18" id="KW-0175">Coiled coil</keyword>
<dbReference type="SUPFAM" id="SSF47226">
    <property type="entry name" value="Histidine-containing phosphotransfer domain, HPT domain"/>
    <property type="match status" value="1"/>
</dbReference>
<dbReference type="Pfam" id="PF00512">
    <property type="entry name" value="HisKA"/>
    <property type="match status" value="1"/>
</dbReference>
<dbReference type="PROSITE" id="PS50894">
    <property type="entry name" value="HPT"/>
    <property type="match status" value="1"/>
</dbReference>
<dbReference type="SUPFAM" id="SSF52172">
    <property type="entry name" value="CheY-like"/>
    <property type="match status" value="2"/>
</dbReference>
<feature type="domain" description="Histidine kinase" evidence="21">
    <location>
        <begin position="508"/>
        <end position="729"/>
    </location>
</feature>
<dbReference type="InterPro" id="IPR036097">
    <property type="entry name" value="HisK_dim/P_sf"/>
</dbReference>
<keyword evidence="28" id="KW-1185">Reference proteome</keyword>
<dbReference type="GO" id="GO:0000155">
    <property type="term" value="F:phosphorelay sensor kinase activity"/>
    <property type="evidence" value="ECO:0007669"/>
    <property type="project" value="InterPro"/>
</dbReference>
<evidence type="ECO:0000256" key="18">
    <source>
        <dbReference type="SAM" id="Coils"/>
    </source>
</evidence>
<dbReference type="PROSITE" id="PS50113">
    <property type="entry name" value="PAC"/>
    <property type="match status" value="1"/>
</dbReference>